<keyword evidence="5" id="KW-0175">Coiled coil</keyword>
<dbReference type="GO" id="GO:0007030">
    <property type="term" value="P:Golgi organization"/>
    <property type="evidence" value="ECO:0007669"/>
    <property type="project" value="InterPro"/>
</dbReference>
<feature type="compositionally biased region" description="Low complexity" evidence="7">
    <location>
        <begin position="32"/>
        <end position="43"/>
    </location>
</feature>
<dbReference type="GO" id="GO:0000301">
    <property type="term" value="P:retrograde transport, vesicle recycling within Golgi"/>
    <property type="evidence" value="ECO:0007669"/>
    <property type="project" value="TreeGrafter"/>
</dbReference>
<dbReference type="PANTHER" id="PTHR13815">
    <property type="entry name" value="GOLGIN-84"/>
    <property type="match status" value="1"/>
</dbReference>
<keyword evidence="2 8" id="KW-0812">Transmembrane</keyword>
<comment type="subcellular location">
    <subcellularLocation>
        <location evidence="1">Golgi apparatus membrane</location>
    </subcellularLocation>
</comment>
<gene>
    <name evidence="9" type="ORF">M6B38_400295</name>
</gene>
<reference evidence="9" key="2">
    <citation type="submission" date="2023-04" db="EMBL/GenBank/DDBJ databases">
        <authorList>
            <person name="Bruccoleri R.E."/>
            <person name="Oakeley E.J."/>
            <person name="Faust A.-M."/>
            <person name="Dessus-Babus S."/>
            <person name="Altorfer M."/>
            <person name="Burckhardt D."/>
            <person name="Oertli M."/>
            <person name="Naumann U."/>
            <person name="Petersen F."/>
            <person name="Wong J."/>
        </authorList>
    </citation>
    <scope>NUCLEOTIDE SEQUENCE</scope>
    <source>
        <strain evidence="9">GSM-AAB239-AS_SAM_17_03QT</strain>
        <tissue evidence="9">Leaf</tissue>
    </source>
</reference>
<keyword evidence="3 8" id="KW-1133">Transmembrane helix</keyword>
<dbReference type="Pfam" id="PF09787">
    <property type="entry name" value="Golgin_A5"/>
    <property type="match status" value="1"/>
</dbReference>
<keyword evidence="4" id="KW-0333">Golgi apparatus</keyword>
<comment type="caution">
    <text evidence="9">The sequence shown here is derived from an EMBL/GenBank/DDBJ whole genome shotgun (WGS) entry which is preliminary data.</text>
</comment>
<accession>A0AAX6FT68</accession>
<feature type="region of interest" description="Disordered" evidence="7">
    <location>
        <begin position="22"/>
        <end position="209"/>
    </location>
</feature>
<evidence type="ECO:0000256" key="4">
    <source>
        <dbReference type="ARBA" id="ARBA00023034"/>
    </source>
</evidence>
<keyword evidence="10" id="KW-1185">Reference proteome</keyword>
<dbReference type="GO" id="GO:0031985">
    <property type="term" value="C:Golgi cisterna"/>
    <property type="evidence" value="ECO:0007669"/>
    <property type="project" value="TreeGrafter"/>
</dbReference>
<feature type="transmembrane region" description="Helical" evidence="8">
    <location>
        <begin position="515"/>
        <end position="535"/>
    </location>
</feature>
<sequence length="564" mass="61925">MSNWISSKLKVAETFLQQIDQQAAESLKKNDSPPSSSSSSSASETRPKKFDSAAPAVPAAPLKYQLPHKKSPPPPDLTPRTSISHRQISPPSTSPAAAAAAAAADPAAVDWTELLSSPTPPSPAPSRSSSRRNPRKAVAIPVAAAPVPPQEKREAAAVPAPDPDDDDVVVVGKADGSSGSSSGSEDSSSGSDSEEERLRREERRERRERAAAEKAAAAAVRAIKEREDAVARLEGEKQSLEKILEERAKQQALEASELQMNMIETMEAVELEKQKHNSTRMEALACLAKLETTNAELAKSLATSQWNLELEVNRVSELRQKIELKELAQEAHRRRIQKIHQKSSPPSKEQMLRKTELEQEILDAEYSFICSKISQLKDKAMKLEENIENTKRERVHPTDVEIELRKRLSQLTDHLIQKQTQVEALSSEKATMVLRIEMVSRLLDETGVSPQTTDVSNSAGKALDIEAGAWQNSSKSAAGLHERIRSGRQHLGSLLHQLDAIFSAGYIFLRRNPTAQLWSLLYILCLHIWVIYILMSSHSQVTTGDGSHNGAVYSLETINNTSGL</sequence>
<dbReference type="GO" id="GO:0000139">
    <property type="term" value="C:Golgi membrane"/>
    <property type="evidence" value="ECO:0007669"/>
    <property type="project" value="UniProtKB-SubCell"/>
</dbReference>
<evidence type="ECO:0000256" key="5">
    <source>
        <dbReference type="ARBA" id="ARBA00023054"/>
    </source>
</evidence>
<evidence type="ECO:0000313" key="10">
    <source>
        <dbReference type="Proteomes" id="UP001140949"/>
    </source>
</evidence>
<proteinExistence type="predicted"/>
<evidence type="ECO:0000256" key="1">
    <source>
        <dbReference type="ARBA" id="ARBA00004394"/>
    </source>
</evidence>
<dbReference type="EMBL" id="JANAVB010025999">
    <property type="protein sequence ID" value="KAJ6819592.1"/>
    <property type="molecule type" value="Genomic_DNA"/>
</dbReference>
<evidence type="ECO:0000256" key="7">
    <source>
        <dbReference type="SAM" id="MobiDB-lite"/>
    </source>
</evidence>
<feature type="compositionally biased region" description="Low complexity" evidence="7">
    <location>
        <begin position="89"/>
        <end position="108"/>
    </location>
</feature>
<feature type="compositionally biased region" description="Low complexity" evidence="7">
    <location>
        <begin position="169"/>
        <end position="191"/>
    </location>
</feature>
<evidence type="ECO:0000256" key="8">
    <source>
        <dbReference type="SAM" id="Phobius"/>
    </source>
</evidence>
<evidence type="ECO:0000313" key="9">
    <source>
        <dbReference type="EMBL" id="KAJ6819592.1"/>
    </source>
</evidence>
<evidence type="ECO:0000256" key="3">
    <source>
        <dbReference type="ARBA" id="ARBA00022989"/>
    </source>
</evidence>
<keyword evidence="6 8" id="KW-0472">Membrane</keyword>
<dbReference type="Proteomes" id="UP001140949">
    <property type="component" value="Unassembled WGS sequence"/>
</dbReference>
<dbReference type="PANTHER" id="PTHR13815:SF5">
    <property type="entry name" value="GOLGIN CANDIDATE 2"/>
    <property type="match status" value="1"/>
</dbReference>
<evidence type="ECO:0000256" key="2">
    <source>
        <dbReference type="ARBA" id="ARBA00022692"/>
    </source>
</evidence>
<feature type="compositionally biased region" description="Basic and acidic residues" evidence="7">
    <location>
        <begin position="196"/>
        <end position="209"/>
    </location>
</feature>
<reference evidence="9" key="1">
    <citation type="journal article" date="2023" name="GigaByte">
        <title>Genome assembly of the bearded iris, Iris pallida Lam.</title>
        <authorList>
            <person name="Bruccoleri R.E."/>
            <person name="Oakeley E.J."/>
            <person name="Faust A.M.E."/>
            <person name="Altorfer M."/>
            <person name="Dessus-Babus S."/>
            <person name="Burckhardt D."/>
            <person name="Oertli M."/>
            <person name="Naumann U."/>
            <person name="Petersen F."/>
            <person name="Wong J."/>
        </authorList>
    </citation>
    <scope>NUCLEOTIDE SEQUENCE</scope>
    <source>
        <strain evidence="9">GSM-AAB239-AS_SAM_17_03QT</strain>
    </source>
</reference>
<evidence type="ECO:0000256" key="6">
    <source>
        <dbReference type="ARBA" id="ARBA00023136"/>
    </source>
</evidence>
<protein>
    <submittedName>
        <fullName evidence="9">Golgin candidate 2</fullName>
    </submittedName>
</protein>
<dbReference type="InterPro" id="IPR019177">
    <property type="entry name" value="Golgin_subfamily_A_member_5"/>
</dbReference>
<organism evidence="9 10">
    <name type="scientific">Iris pallida</name>
    <name type="common">Sweet iris</name>
    <dbReference type="NCBI Taxonomy" id="29817"/>
    <lineage>
        <taxon>Eukaryota</taxon>
        <taxon>Viridiplantae</taxon>
        <taxon>Streptophyta</taxon>
        <taxon>Embryophyta</taxon>
        <taxon>Tracheophyta</taxon>
        <taxon>Spermatophyta</taxon>
        <taxon>Magnoliopsida</taxon>
        <taxon>Liliopsida</taxon>
        <taxon>Asparagales</taxon>
        <taxon>Iridaceae</taxon>
        <taxon>Iridoideae</taxon>
        <taxon>Irideae</taxon>
        <taxon>Iris</taxon>
    </lineage>
</organism>
<dbReference type="AlphaFoldDB" id="A0AAX6FT68"/>
<name>A0AAX6FT68_IRIPA</name>